<evidence type="ECO:0000259" key="2">
    <source>
        <dbReference type="PROSITE" id="PS50112"/>
    </source>
</evidence>
<dbReference type="GO" id="GO:0005886">
    <property type="term" value="C:plasma membrane"/>
    <property type="evidence" value="ECO:0007669"/>
    <property type="project" value="TreeGrafter"/>
</dbReference>
<dbReference type="GO" id="GO:0043709">
    <property type="term" value="P:cell adhesion involved in single-species biofilm formation"/>
    <property type="evidence" value="ECO:0007669"/>
    <property type="project" value="TreeGrafter"/>
</dbReference>
<dbReference type="PROSITE" id="PS50112">
    <property type="entry name" value="PAS"/>
    <property type="match status" value="1"/>
</dbReference>
<dbReference type="CDD" id="cd01949">
    <property type="entry name" value="GGDEF"/>
    <property type="match status" value="1"/>
</dbReference>
<evidence type="ECO:0000313" key="5">
    <source>
        <dbReference type="EMBL" id="AGZ05265.1"/>
    </source>
</evidence>
<dbReference type="Pfam" id="PF00990">
    <property type="entry name" value="GGDEF"/>
    <property type="match status" value="1"/>
</dbReference>
<dbReference type="SMART" id="SM00091">
    <property type="entry name" value="PAS"/>
    <property type="match status" value="2"/>
</dbReference>
<dbReference type="PROSITE" id="PS50113">
    <property type="entry name" value="PAC"/>
    <property type="match status" value="1"/>
</dbReference>
<reference evidence="5" key="1">
    <citation type="journal article" date="2013" name="Chem. Biol.">
        <title>The genetic basis for o-acetylation of the microcystin toxin in cyanobacteria.</title>
        <authorList>
            <person name="Fewer D.P."/>
            <person name="Wahlsten M."/>
            <person name="Osterholm J."/>
            <person name="Jokela J."/>
            <person name="Rouhiainen L."/>
            <person name="Kaasalainen U."/>
            <person name="Rikkinen J."/>
            <person name="Sivonen K."/>
        </authorList>
    </citation>
    <scope>NUCLEOTIDE SEQUENCE</scope>
    <source>
        <strain evidence="5">152</strain>
    </source>
</reference>
<dbReference type="PROSITE" id="PS50887">
    <property type="entry name" value="GGDEF"/>
    <property type="match status" value="1"/>
</dbReference>
<dbReference type="InterPro" id="IPR013767">
    <property type="entry name" value="PAS_fold"/>
</dbReference>
<evidence type="ECO:0000259" key="3">
    <source>
        <dbReference type="PROSITE" id="PS50113"/>
    </source>
</evidence>
<sequence>MRLNRASGSEIDFKQILDHIRMLAVQIHQSLELSEILKLIVTEVRKTLESDRAIIYRFLSDGDGVIAEESVSSSWKPILGQLIYDPCFNAIWLERYREGRVGVIEDINAKNLDPCYKELLSSLQIQANLVVPILVNNQEIDGVSSSFPHLWGLLIVHQCSGLRQWSSLEIEYLQLIAAELRITFGQAEHHRQWSTLYQKVTPQLNQNLKSLTVQPKLRQVKRNLYKNQRKLVAIKTASPKNISAADLIAFDRLQTPVWIYDIQNLQMWWANQPALHIWNAQSREELLNRNFSDISQSTHARMQRYLQEFQQGKTITESWTFYPKGKPVSARCLFSGIQIEQGRMAMLVEATTEVINQIDQAILRSIEALRHTTVMISLYTMAGIPLIQNPAALDCYGDTLYPNSSTENIFLSHFVDPRVGQQALEAVNLGEVFSIEAQVFTTEGIKWHGMDIRCIRDPVTGISIILVNEKDITKQQTALHEHHGIEEALRESEQRYRSVITAMAEGIVLQQSDGRITACNESAERILGLTADQMMGRTSIDPRWRAIHEDGTAFPGETHPAIVTLRTGQPQFNVIMGVHKPDGSLTWISINSQPLFEFDESKPYAVVASFTDITIRKQALIALQQQTERERMISAIAQHIRDSLDLDEILNTTVAEVRQFLKTDRVIIYRFNPDWSGVVVTESVAKGCQAILNMEITETYFVETQAQFYQQNTVKATSDIYTAGLTPCHLELLKKLQVRAKLVVPILQGDGVWGLLISHHCSAPREWQTWEGELLRQLATQLAIAIQQSELYQQLQVANQQLENMVMVDQLTQIPNRRCFDTRLDCVWKNLLREQGFLSLLLCDIDYFKAYNDTYGHTGGDDCLRLVAQAFKQSVKRSRDLAARYGGEEFVVILPNTSIHKAFQVAQEIHQAIKQLNIPHLASAVKQHVTLSIGIATVIPTPDMIPLDLIEAADQALYQAKSQGRNRSCINTTFRHII</sequence>
<organism evidence="5">
    <name type="scientific">Kaarinaea lacus PCC 9237</name>
    <dbReference type="NCBI Taxonomy" id="3158555"/>
    <lineage>
        <taxon>Bacteria</taxon>
        <taxon>Bacillati</taxon>
        <taxon>Cyanobacteriota</taxon>
        <taxon>Cyanophyceae</taxon>
        <taxon>Nostocales</taxon>
        <taxon>Nodulariaceae</taxon>
        <taxon>Kaarinaea</taxon>
        <taxon>Kaarinaea lacus</taxon>
    </lineage>
</organism>
<dbReference type="InterPro" id="IPR003018">
    <property type="entry name" value="GAF"/>
</dbReference>
<dbReference type="Pfam" id="PF00989">
    <property type="entry name" value="PAS"/>
    <property type="match status" value="1"/>
</dbReference>
<dbReference type="SUPFAM" id="SSF55781">
    <property type="entry name" value="GAF domain-like"/>
    <property type="match status" value="2"/>
</dbReference>
<dbReference type="Gene3D" id="3.30.450.20">
    <property type="entry name" value="PAS domain"/>
    <property type="match status" value="1"/>
</dbReference>
<dbReference type="InterPro" id="IPR035965">
    <property type="entry name" value="PAS-like_dom_sf"/>
</dbReference>
<dbReference type="InterPro" id="IPR043128">
    <property type="entry name" value="Rev_trsase/Diguanyl_cyclase"/>
</dbReference>
<dbReference type="NCBIfam" id="TIGR00229">
    <property type="entry name" value="sensory_box"/>
    <property type="match status" value="1"/>
</dbReference>
<dbReference type="Gene3D" id="3.30.70.270">
    <property type="match status" value="1"/>
</dbReference>
<dbReference type="CDD" id="cd00130">
    <property type="entry name" value="PAS"/>
    <property type="match status" value="1"/>
</dbReference>
<dbReference type="PANTHER" id="PTHR45138:SF9">
    <property type="entry name" value="DIGUANYLATE CYCLASE DGCM-RELATED"/>
    <property type="match status" value="1"/>
</dbReference>
<dbReference type="NCBIfam" id="TIGR00254">
    <property type="entry name" value="GGDEF"/>
    <property type="match status" value="1"/>
</dbReference>
<dbReference type="Pfam" id="PF13426">
    <property type="entry name" value="PAS_9"/>
    <property type="match status" value="1"/>
</dbReference>
<dbReference type="GO" id="GO:1902201">
    <property type="term" value="P:negative regulation of bacterial-type flagellum-dependent cell motility"/>
    <property type="evidence" value="ECO:0007669"/>
    <property type="project" value="TreeGrafter"/>
</dbReference>
<name>U5TVT8_9CYAN</name>
<feature type="domain" description="Phytochrome chromophore attachment site" evidence="1">
    <location>
        <begin position="32"/>
        <end position="179"/>
    </location>
</feature>
<dbReference type="AlphaFoldDB" id="U5TVT8"/>
<dbReference type="InterPro" id="IPR000700">
    <property type="entry name" value="PAS-assoc_C"/>
</dbReference>
<evidence type="ECO:0000259" key="4">
    <source>
        <dbReference type="PROSITE" id="PS50887"/>
    </source>
</evidence>
<dbReference type="SMART" id="SM00267">
    <property type="entry name" value="GGDEF"/>
    <property type="match status" value="1"/>
</dbReference>
<dbReference type="InterPro" id="IPR029787">
    <property type="entry name" value="Nucleotide_cyclase"/>
</dbReference>
<dbReference type="SMART" id="SM00065">
    <property type="entry name" value="GAF"/>
    <property type="match status" value="2"/>
</dbReference>
<dbReference type="PANTHER" id="PTHR45138">
    <property type="entry name" value="REGULATORY COMPONENTS OF SENSORY TRANSDUCTION SYSTEM"/>
    <property type="match status" value="1"/>
</dbReference>
<dbReference type="InterPro" id="IPR050469">
    <property type="entry name" value="Diguanylate_Cyclase"/>
</dbReference>
<feature type="domain" description="GGDEF" evidence="4">
    <location>
        <begin position="836"/>
        <end position="973"/>
    </location>
</feature>
<feature type="domain" description="PAC" evidence="3">
    <location>
        <begin position="572"/>
        <end position="625"/>
    </location>
</feature>
<proteinExistence type="predicted"/>
<dbReference type="PROSITE" id="PS50046">
    <property type="entry name" value="PHYTOCHROME_2"/>
    <property type="match status" value="2"/>
</dbReference>
<dbReference type="Pfam" id="PF01590">
    <property type="entry name" value="GAF"/>
    <property type="match status" value="2"/>
</dbReference>
<evidence type="ECO:0000259" key="1">
    <source>
        <dbReference type="PROSITE" id="PS50046"/>
    </source>
</evidence>
<dbReference type="GO" id="GO:0052621">
    <property type="term" value="F:diguanylate cyclase activity"/>
    <property type="evidence" value="ECO:0007669"/>
    <property type="project" value="TreeGrafter"/>
</dbReference>
<feature type="domain" description="PAS" evidence="2">
    <location>
        <begin position="492"/>
        <end position="540"/>
    </location>
</feature>
<dbReference type="InterPro" id="IPR029016">
    <property type="entry name" value="GAF-like_dom_sf"/>
</dbReference>
<protein>
    <submittedName>
        <fullName evidence="5">PAS/PAC and GAF sensor-containing diguanylate cyclase</fullName>
    </submittedName>
</protein>
<dbReference type="InterPro" id="IPR000160">
    <property type="entry name" value="GGDEF_dom"/>
</dbReference>
<dbReference type="InterPro" id="IPR016132">
    <property type="entry name" value="Phyto_chromo_attachment"/>
</dbReference>
<dbReference type="EMBL" id="KC699835">
    <property type="protein sequence ID" value="AGZ05265.1"/>
    <property type="molecule type" value="Genomic_DNA"/>
</dbReference>
<dbReference type="Gene3D" id="3.30.450.40">
    <property type="match status" value="2"/>
</dbReference>
<accession>U5TVT8</accession>
<dbReference type="FunFam" id="3.30.70.270:FF:000001">
    <property type="entry name" value="Diguanylate cyclase domain protein"/>
    <property type="match status" value="1"/>
</dbReference>
<dbReference type="SUPFAM" id="SSF55073">
    <property type="entry name" value="Nucleotide cyclase"/>
    <property type="match status" value="1"/>
</dbReference>
<dbReference type="InterPro" id="IPR000014">
    <property type="entry name" value="PAS"/>
</dbReference>
<dbReference type="GO" id="GO:0006355">
    <property type="term" value="P:regulation of DNA-templated transcription"/>
    <property type="evidence" value="ECO:0007669"/>
    <property type="project" value="InterPro"/>
</dbReference>
<feature type="domain" description="Phytochrome chromophore attachment site" evidence="1">
    <location>
        <begin position="645"/>
        <end position="781"/>
    </location>
</feature>
<dbReference type="SUPFAM" id="SSF55785">
    <property type="entry name" value="PYP-like sensor domain (PAS domain)"/>
    <property type="match status" value="2"/>
</dbReference>